<gene>
    <name evidence="1" type="ORF">CPELLU_LOCUS6725</name>
</gene>
<dbReference type="AlphaFoldDB" id="A0A9N9GBQ3"/>
<reference evidence="1" key="1">
    <citation type="submission" date="2021-06" db="EMBL/GenBank/DDBJ databases">
        <authorList>
            <person name="Kallberg Y."/>
            <person name="Tangrot J."/>
            <person name="Rosling A."/>
        </authorList>
    </citation>
    <scope>NUCLEOTIDE SEQUENCE</scope>
    <source>
        <strain evidence="1">FL966</strain>
    </source>
</reference>
<comment type="caution">
    <text evidence="1">The sequence shown here is derived from an EMBL/GenBank/DDBJ whole genome shotgun (WGS) entry which is preliminary data.</text>
</comment>
<dbReference type="EMBL" id="CAJVQA010004276">
    <property type="protein sequence ID" value="CAG8595162.1"/>
    <property type="molecule type" value="Genomic_DNA"/>
</dbReference>
<evidence type="ECO:0000313" key="2">
    <source>
        <dbReference type="Proteomes" id="UP000789759"/>
    </source>
</evidence>
<name>A0A9N9GBQ3_9GLOM</name>
<dbReference type="Proteomes" id="UP000789759">
    <property type="component" value="Unassembled WGS sequence"/>
</dbReference>
<accession>A0A9N9GBQ3</accession>
<sequence length="65" mass="7766">MLFKYNRTYNFENNINDIDNINNKNTDAENENLNKYINNTARSLSITSYFAFVLYEVFIKKNSKN</sequence>
<keyword evidence="2" id="KW-1185">Reference proteome</keyword>
<protein>
    <submittedName>
        <fullName evidence="1">10273_t:CDS:1</fullName>
    </submittedName>
</protein>
<evidence type="ECO:0000313" key="1">
    <source>
        <dbReference type="EMBL" id="CAG8595162.1"/>
    </source>
</evidence>
<proteinExistence type="predicted"/>
<organism evidence="1 2">
    <name type="scientific">Cetraspora pellucida</name>
    <dbReference type="NCBI Taxonomy" id="1433469"/>
    <lineage>
        <taxon>Eukaryota</taxon>
        <taxon>Fungi</taxon>
        <taxon>Fungi incertae sedis</taxon>
        <taxon>Mucoromycota</taxon>
        <taxon>Glomeromycotina</taxon>
        <taxon>Glomeromycetes</taxon>
        <taxon>Diversisporales</taxon>
        <taxon>Gigasporaceae</taxon>
        <taxon>Cetraspora</taxon>
    </lineage>
</organism>